<comment type="caution">
    <text evidence="6">The sequence shown here is derived from an EMBL/GenBank/DDBJ whole genome shotgun (WGS) entry which is preliminary data.</text>
</comment>
<accession>A0ABU1U1C8</accession>
<keyword evidence="2 5" id="KW-0812">Transmembrane</keyword>
<dbReference type="EMBL" id="JAVDWA010000003">
    <property type="protein sequence ID" value="MDR7073248.1"/>
    <property type="molecule type" value="Genomic_DNA"/>
</dbReference>
<evidence type="ECO:0000313" key="7">
    <source>
        <dbReference type="Proteomes" id="UP001258181"/>
    </source>
</evidence>
<reference evidence="6 7" key="1">
    <citation type="submission" date="2023-07" db="EMBL/GenBank/DDBJ databases">
        <title>Sorghum-associated microbial communities from plants grown in Nebraska, USA.</title>
        <authorList>
            <person name="Schachtman D."/>
        </authorList>
    </citation>
    <scope>NUCLEOTIDE SEQUENCE [LARGE SCALE GENOMIC DNA]</scope>
    <source>
        <strain evidence="6 7">BE211</strain>
    </source>
</reference>
<dbReference type="GO" id="GO:0016787">
    <property type="term" value="F:hydrolase activity"/>
    <property type="evidence" value="ECO:0007669"/>
    <property type="project" value="UniProtKB-KW"/>
</dbReference>
<evidence type="ECO:0000256" key="4">
    <source>
        <dbReference type="ARBA" id="ARBA00023136"/>
    </source>
</evidence>
<evidence type="ECO:0000313" key="6">
    <source>
        <dbReference type="EMBL" id="MDR7073248.1"/>
    </source>
</evidence>
<evidence type="ECO:0000256" key="2">
    <source>
        <dbReference type="ARBA" id="ARBA00022692"/>
    </source>
</evidence>
<evidence type="ECO:0000256" key="3">
    <source>
        <dbReference type="ARBA" id="ARBA00022989"/>
    </source>
</evidence>
<keyword evidence="7" id="KW-1185">Reference proteome</keyword>
<organism evidence="6 7">
    <name type="scientific">Fictibacillus barbaricus</name>
    <dbReference type="NCBI Taxonomy" id="182136"/>
    <lineage>
        <taxon>Bacteria</taxon>
        <taxon>Bacillati</taxon>
        <taxon>Bacillota</taxon>
        <taxon>Bacilli</taxon>
        <taxon>Bacillales</taxon>
        <taxon>Fictibacillaceae</taxon>
        <taxon>Fictibacillus</taxon>
    </lineage>
</organism>
<feature type="transmembrane region" description="Helical" evidence="5">
    <location>
        <begin position="62"/>
        <end position="80"/>
    </location>
</feature>
<proteinExistence type="predicted"/>
<name>A0ABU1U1C8_9BACL</name>
<comment type="subcellular location">
    <subcellularLocation>
        <location evidence="1">Membrane</location>
        <topology evidence="1">Multi-pass membrane protein</topology>
    </subcellularLocation>
</comment>
<feature type="transmembrane region" description="Helical" evidence="5">
    <location>
        <begin position="31"/>
        <end position="50"/>
    </location>
</feature>
<feature type="transmembrane region" description="Helical" evidence="5">
    <location>
        <begin position="92"/>
        <end position="114"/>
    </location>
</feature>
<sequence>MILTLEILSFCLTIFIFYMCKKLYARWTFVLLSPILITPFLLVVLLLVSHTPYTAYAEGTKWLTNLLGPATVAFAVPMYKHFHLLKKHIVEIILSLLTGSSVAIVSTFLFALWLQLSPSLINSLVPRSITTPIAMDISKTIGGIPTMTAVFVIVTGLTGTVIGPLLIRILSIKKSTSKGLMLGMGAHGTGTSRAFEIGELEGTFASLAMIVAAVITIILAFTIFPVLQSDLLQR</sequence>
<keyword evidence="6" id="KW-0378">Hydrolase</keyword>
<dbReference type="InterPro" id="IPR007300">
    <property type="entry name" value="CidB/LrgB"/>
</dbReference>
<dbReference type="Proteomes" id="UP001258181">
    <property type="component" value="Unassembled WGS sequence"/>
</dbReference>
<dbReference type="RefSeq" id="WP_310258754.1">
    <property type="nucleotide sequence ID" value="NZ_JAVDWA010000003.1"/>
</dbReference>
<dbReference type="PANTHER" id="PTHR30249">
    <property type="entry name" value="PUTATIVE SEROTONIN TRANSPORTER"/>
    <property type="match status" value="1"/>
</dbReference>
<gene>
    <name evidence="6" type="ORF">J2X07_002234</name>
</gene>
<feature type="transmembrane region" description="Helical" evidence="5">
    <location>
        <begin position="144"/>
        <end position="167"/>
    </location>
</feature>
<dbReference type="PANTHER" id="PTHR30249:SF3">
    <property type="entry name" value="MUREIN HYDROLASE EXPORT REGULATOR"/>
    <property type="match status" value="1"/>
</dbReference>
<protein>
    <submittedName>
        <fullName evidence="6">Murein hydrolase (TIGR00659 family)</fullName>
    </submittedName>
</protein>
<dbReference type="Pfam" id="PF04172">
    <property type="entry name" value="LrgB"/>
    <property type="match status" value="1"/>
</dbReference>
<evidence type="ECO:0000256" key="1">
    <source>
        <dbReference type="ARBA" id="ARBA00004141"/>
    </source>
</evidence>
<keyword evidence="4 5" id="KW-0472">Membrane</keyword>
<keyword evidence="3 5" id="KW-1133">Transmembrane helix</keyword>
<feature type="transmembrane region" description="Helical" evidence="5">
    <location>
        <begin position="204"/>
        <end position="227"/>
    </location>
</feature>
<evidence type="ECO:0000256" key="5">
    <source>
        <dbReference type="SAM" id="Phobius"/>
    </source>
</evidence>